<evidence type="ECO:0000256" key="1">
    <source>
        <dbReference type="ARBA" id="ARBA00004567"/>
    </source>
</evidence>
<dbReference type="GO" id="GO:0005643">
    <property type="term" value="C:nuclear pore"/>
    <property type="evidence" value="ECO:0007669"/>
    <property type="project" value="UniProtKB-SubCell"/>
</dbReference>
<evidence type="ECO:0000256" key="5">
    <source>
        <dbReference type="SAM" id="MobiDB-lite"/>
    </source>
</evidence>
<feature type="non-terminal residue" evidence="6">
    <location>
        <position position="1"/>
    </location>
</feature>
<feature type="region of interest" description="Disordered" evidence="5">
    <location>
        <begin position="220"/>
        <end position="246"/>
    </location>
</feature>
<dbReference type="AlphaFoldDB" id="A0A6A4MI37"/>
<keyword evidence="4" id="KW-0906">Nuclear pore complex</keyword>
<gene>
    <name evidence="6" type="ORF">C3L33_01171</name>
</gene>
<organism evidence="6 7">
    <name type="scientific">Rhododendron williamsianum</name>
    <dbReference type="NCBI Taxonomy" id="262921"/>
    <lineage>
        <taxon>Eukaryota</taxon>
        <taxon>Viridiplantae</taxon>
        <taxon>Streptophyta</taxon>
        <taxon>Embryophyta</taxon>
        <taxon>Tracheophyta</taxon>
        <taxon>Spermatophyta</taxon>
        <taxon>Magnoliopsida</taxon>
        <taxon>eudicotyledons</taxon>
        <taxon>Gunneridae</taxon>
        <taxon>Pentapetalae</taxon>
        <taxon>asterids</taxon>
        <taxon>Ericales</taxon>
        <taxon>Ericaceae</taxon>
        <taxon>Ericoideae</taxon>
        <taxon>Rhodoreae</taxon>
        <taxon>Rhododendron</taxon>
    </lineage>
</organism>
<dbReference type="OrthoDB" id="185618at2759"/>
<sequence>MERGRKHDRRKDLVLSSVAWSPFSISVVNQDMVLWQKLSVQVIERCHCQLGVLNIFYSVPVVYRVSNDIFQSNKQIMEGSIFGFRKAEPSQQQPMVTPPLDMRRAQLSRQHVRALNAQFARFWLLFSSVYFLQEKFNDVVSWLRAKASCNGESFSALGSHAAPNNLVLESKENQIKSSKEETDFARPSATAVFAPSWGSGALFSSQSPFAFGNQISAPLNNDASNEADDEDLQQPSSPSVKKTEEKGVSVVHEVKCKLYVKSSDPADKDAWKDKGTGQLSIKCKEGVSKCTRESKPTVLVRNDVCFVVISFPPPINLWEKYCLMHCYIQASKQACKKILLLQYFTLRGKLLLFLQPDSGNDGGNSNGVVARTFLIRTKTEEDRNKLAAAIQEYTPAA</sequence>
<comment type="caution">
    <text evidence="6">The sequence shown here is derived from an EMBL/GenBank/DDBJ whole genome shotgun (WGS) entry which is preliminary data.</text>
</comment>
<evidence type="ECO:0000256" key="3">
    <source>
        <dbReference type="ARBA" id="ARBA00023010"/>
    </source>
</evidence>
<keyword evidence="4" id="KW-0539">Nucleus</keyword>
<dbReference type="InterPro" id="IPR011993">
    <property type="entry name" value="PH-like_dom_sf"/>
</dbReference>
<keyword evidence="3" id="KW-0811">Translocation</keyword>
<evidence type="ECO:0008006" key="8">
    <source>
        <dbReference type="Google" id="ProtNLM"/>
    </source>
</evidence>
<keyword evidence="2" id="KW-0813">Transport</keyword>
<name>A0A6A4MI37_9ERIC</name>
<reference evidence="6 7" key="1">
    <citation type="journal article" date="2019" name="Genome Biol. Evol.">
        <title>The Rhododendron genome and chromosomal organization provide insight into shared whole-genome duplications across the heath family (Ericaceae).</title>
        <authorList>
            <person name="Soza V.L."/>
            <person name="Lindsley D."/>
            <person name="Waalkes A."/>
            <person name="Ramage E."/>
            <person name="Patwardhan R.P."/>
            <person name="Burton J.N."/>
            <person name="Adey A."/>
            <person name="Kumar A."/>
            <person name="Qiu R."/>
            <person name="Shendure J."/>
            <person name="Hall B."/>
        </authorList>
    </citation>
    <scope>NUCLEOTIDE SEQUENCE [LARGE SCALE GENOMIC DNA]</scope>
    <source>
        <strain evidence="6">RSF 1966-606</strain>
    </source>
</reference>
<dbReference type="PANTHER" id="PTHR23138">
    <property type="entry name" value="RAN BINDING PROTEIN"/>
    <property type="match status" value="1"/>
</dbReference>
<accession>A0A6A4MI37</accession>
<dbReference type="SUPFAM" id="SSF50729">
    <property type="entry name" value="PH domain-like"/>
    <property type="match status" value="1"/>
</dbReference>
<keyword evidence="7" id="KW-1185">Reference proteome</keyword>
<dbReference type="Proteomes" id="UP000428333">
    <property type="component" value="Linkage Group LG01"/>
</dbReference>
<keyword evidence="4" id="KW-0653">Protein transport</keyword>
<dbReference type="InterPro" id="IPR045255">
    <property type="entry name" value="RanBP1-like"/>
</dbReference>
<evidence type="ECO:0000256" key="4">
    <source>
        <dbReference type="ARBA" id="ARBA00023132"/>
    </source>
</evidence>
<dbReference type="PANTHER" id="PTHR23138:SF141">
    <property type="entry name" value="NUCLEAR PORE COMPLEX PROTEIN NUP50"/>
    <property type="match status" value="1"/>
</dbReference>
<dbReference type="GO" id="GO:0051028">
    <property type="term" value="P:mRNA transport"/>
    <property type="evidence" value="ECO:0007669"/>
    <property type="project" value="UniProtKB-KW"/>
</dbReference>
<dbReference type="GO" id="GO:0015031">
    <property type="term" value="P:protein transport"/>
    <property type="evidence" value="ECO:0007669"/>
    <property type="project" value="UniProtKB-KW"/>
</dbReference>
<dbReference type="EMBL" id="QEFC01000072">
    <property type="protein sequence ID" value="KAE9466924.1"/>
    <property type="molecule type" value="Genomic_DNA"/>
</dbReference>
<comment type="subcellular location">
    <subcellularLocation>
        <location evidence="1">Nucleus</location>
        <location evidence="1">Nuclear pore complex</location>
    </subcellularLocation>
</comment>
<proteinExistence type="predicted"/>
<evidence type="ECO:0000313" key="6">
    <source>
        <dbReference type="EMBL" id="KAE9466924.1"/>
    </source>
</evidence>
<evidence type="ECO:0000256" key="2">
    <source>
        <dbReference type="ARBA" id="ARBA00022816"/>
    </source>
</evidence>
<evidence type="ECO:0000313" key="7">
    <source>
        <dbReference type="Proteomes" id="UP000428333"/>
    </source>
</evidence>
<protein>
    <recommendedName>
        <fullName evidence="8">RanBD1 domain-containing protein</fullName>
    </recommendedName>
</protein>
<dbReference type="Gene3D" id="2.30.29.30">
    <property type="entry name" value="Pleckstrin-homology domain (PH domain)/Phosphotyrosine-binding domain (PTB)"/>
    <property type="match status" value="1"/>
</dbReference>
<keyword evidence="2" id="KW-0509">mRNA transport</keyword>